<dbReference type="Proteomes" id="UP000045051">
    <property type="component" value="Unassembled WGS sequence"/>
</dbReference>
<gene>
    <name evidence="1" type="ORF">CCAND38_370072</name>
</gene>
<evidence type="ECO:0000313" key="2">
    <source>
        <dbReference type="Proteomes" id="UP000045051"/>
    </source>
</evidence>
<dbReference type="EMBL" id="CDOI01000148">
    <property type="protein sequence ID" value="CEN46728.1"/>
    <property type="molecule type" value="Genomic_DNA"/>
</dbReference>
<organism evidence="1 2">
    <name type="scientific">Capnocytophaga canis</name>
    <dbReference type="NCBI Taxonomy" id="1848903"/>
    <lineage>
        <taxon>Bacteria</taxon>
        <taxon>Pseudomonadati</taxon>
        <taxon>Bacteroidota</taxon>
        <taxon>Flavobacteriia</taxon>
        <taxon>Flavobacteriales</taxon>
        <taxon>Flavobacteriaceae</taxon>
        <taxon>Capnocytophaga</taxon>
    </lineage>
</organism>
<dbReference type="RefSeq" id="WP_042344399.1">
    <property type="nucleotide sequence ID" value="NZ_CDOH01000035.1"/>
</dbReference>
<dbReference type="AlphaFoldDB" id="A0A0B7IA57"/>
<accession>A0A0B7IA57</accession>
<name>A0A0B7IA57_9FLAO</name>
<evidence type="ECO:0000313" key="1">
    <source>
        <dbReference type="EMBL" id="CEN46728.1"/>
    </source>
</evidence>
<dbReference type="SUPFAM" id="SSF56925">
    <property type="entry name" value="OMPA-like"/>
    <property type="match status" value="1"/>
</dbReference>
<proteinExistence type="predicted"/>
<protein>
    <submittedName>
        <fullName evidence="1">Uncharacterized protein</fullName>
    </submittedName>
</protein>
<dbReference type="InterPro" id="IPR011250">
    <property type="entry name" value="OMP/PagP_B-barrel"/>
</dbReference>
<sequence>MRKSFLAVVTLLFGMTAVYGQAYISVSGGYGFEANKKVVGREVTASGVSELKGSYGAGLQTQLRGGYFFTKRLGVELSVGYLHGEDVKTNKSPLVDMKARGRAFGVSLSAVFNVTENIYLRAGGVTKIGGKTESFTSLNATIPGIPHTPSSSFIPMVPLKVDFQTNFHGKVPFGFIGGLGYRLKLSDNVSLFVEGEYLMVNVGRKTSKLDNFSATIAGKSISYEQFKTMATAMAQTPAGATFQSLLPLIEQEYDWSDKNPPAAPYSSIGVNFGLTYTL</sequence>
<keyword evidence="2" id="KW-1185">Reference proteome</keyword>
<dbReference type="Gene3D" id="2.40.160.20">
    <property type="match status" value="1"/>
</dbReference>
<reference evidence="1 2" key="1">
    <citation type="submission" date="2015-01" db="EMBL/GenBank/DDBJ databases">
        <authorList>
            <person name="MANFREDI Pablo"/>
        </authorList>
    </citation>
    <scope>NUCLEOTIDE SEQUENCE [LARGE SCALE GENOMIC DNA]</scope>
    <source>
        <strain evidence="1 2">CcD38</strain>
    </source>
</reference>